<dbReference type="AlphaFoldDB" id="A0AAE0WWZ1"/>
<feature type="region of interest" description="Disordered" evidence="1">
    <location>
        <begin position="1"/>
        <end position="23"/>
    </location>
</feature>
<gene>
    <name evidence="2" type="ORF">LTR78_000969</name>
</gene>
<comment type="caution">
    <text evidence="2">The sequence shown here is derived from an EMBL/GenBank/DDBJ whole genome shotgun (WGS) entry which is preliminary data.</text>
</comment>
<protein>
    <submittedName>
        <fullName evidence="2">Uncharacterized protein</fullName>
    </submittedName>
</protein>
<organism evidence="2 3">
    <name type="scientific">Recurvomyces mirabilis</name>
    <dbReference type="NCBI Taxonomy" id="574656"/>
    <lineage>
        <taxon>Eukaryota</taxon>
        <taxon>Fungi</taxon>
        <taxon>Dikarya</taxon>
        <taxon>Ascomycota</taxon>
        <taxon>Pezizomycotina</taxon>
        <taxon>Dothideomycetes</taxon>
        <taxon>Dothideomycetidae</taxon>
        <taxon>Mycosphaerellales</taxon>
        <taxon>Teratosphaeriaceae</taxon>
        <taxon>Recurvomyces</taxon>
    </lineage>
</organism>
<dbReference type="Proteomes" id="UP001274830">
    <property type="component" value="Unassembled WGS sequence"/>
</dbReference>
<evidence type="ECO:0000313" key="2">
    <source>
        <dbReference type="EMBL" id="KAK3679408.1"/>
    </source>
</evidence>
<evidence type="ECO:0000256" key="1">
    <source>
        <dbReference type="SAM" id="MobiDB-lite"/>
    </source>
</evidence>
<keyword evidence="3" id="KW-1185">Reference proteome</keyword>
<evidence type="ECO:0000313" key="3">
    <source>
        <dbReference type="Proteomes" id="UP001274830"/>
    </source>
</evidence>
<reference evidence="2" key="1">
    <citation type="submission" date="2023-07" db="EMBL/GenBank/DDBJ databases">
        <title>Black Yeasts Isolated from many extreme environments.</title>
        <authorList>
            <person name="Coleine C."/>
            <person name="Stajich J.E."/>
            <person name="Selbmann L."/>
        </authorList>
    </citation>
    <scope>NUCLEOTIDE SEQUENCE</scope>
    <source>
        <strain evidence="2">CCFEE 5485</strain>
    </source>
</reference>
<dbReference type="EMBL" id="JAUTXT010000002">
    <property type="protein sequence ID" value="KAK3679408.1"/>
    <property type="molecule type" value="Genomic_DNA"/>
</dbReference>
<proteinExistence type="predicted"/>
<sequence>MISGKKRPTALVSKEAGGLQPVSKKWQRTNSRYTVTPTNGHPQHNLLYRLPPEIRNVIYKLVLVDNPGRSTYEGDIVLRYGRYRGSRIYNANGKPIYKKGPRLRWREPALLQASKWIRKEQKLLYYTSHTFAVKYTSHDIGRSASGSASSSAMWTP</sequence>
<name>A0AAE0WWZ1_9PEZI</name>
<accession>A0AAE0WWZ1</accession>